<keyword evidence="3" id="KW-0547">Nucleotide-binding</keyword>
<sequence>MKAVGIIAEYNPFHNGHSYQIQEIKKMFPEYPIIVVMSGNFTERGEPAIVNKWDRTKVALQNGVDLVVELPFPFATASADLFARGAITILNALQISHLAFGSETNDLKALQKVARIQIHNETFDQKVKEVLKTGISYPKALATVTKELTGYEIGSPNDILGISYLKEIILQQANITPIPIRRTNSYHSKTLPKGTIASATSIRHAMENQIDITNYIPKESLKNCILHKKEDYFPYLKYQVYSSWQTLDSFHGVDKSLANKIQTAIPNVKTTDELIQTIKTKNYTYQRLSRTLLYILCGYKKEMAIQFQTPTYIRILGFTKKGKQYLHEIKDSTPLPLVSRYKESESEMLTLESQVTNIYQIHEQNAKQEYQTKPIYEKETI</sequence>
<comment type="caution">
    <text evidence="4">The sequence shown here is derived from an EMBL/GenBank/DDBJ whole genome shotgun (WGS) entry which is preliminary data.</text>
</comment>
<dbReference type="NCBIfam" id="TIGR00125">
    <property type="entry name" value="cyt_tran_rel"/>
    <property type="match status" value="1"/>
</dbReference>
<dbReference type="GO" id="GO:0000049">
    <property type="term" value="F:tRNA binding"/>
    <property type="evidence" value="ECO:0007669"/>
    <property type="project" value="UniProtKB-KW"/>
</dbReference>
<dbReference type="Proteomes" id="UP000886725">
    <property type="component" value="Unassembled WGS sequence"/>
</dbReference>
<dbReference type="PANTHER" id="PTHR37825:SF1">
    <property type="entry name" value="TRNA(MET) CYTIDINE ACETATE LIGASE"/>
    <property type="match status" value="1"/>
</dbReference>
<dbReference type="GO" id="GO:0005524">
    <property type="term" value="F:ATP binding"/>
    <property type="evidence" value="ECO:0007669"/>
    <property type="project" value="UniProtKB-KW"/>
</dbReference>
<dbReference type="AlphaFoldDB" id="A0A9D1CKD8"/>
<keyword evidence="3" id="KW-0067">ATP-binding</keyword>
<evidence type="ECO:0000313" key="4">
    <source>
        <dbReference type="EMBL" id="HIQ64687.1"/>
    </source>
</evidence>
<keyword evidence="3" id="KW-0436">Ligase</keyword>
<dbReference type="Pfam" id="PF05636">
    <property type="entry name" value="HIGH_NTase1"/>
    <property type="match status" value="1"/>
</dbReference>
<evidence type="ECO:0000256" key="1">
    <source>
        <dbReference type="ARBA" id="ARBA00022694"/>
    </source>
</evidence>
<dbReference type="EMBL" id="DVFU01000060">
    <property type="protein sequence ID" value="HIQ64687.1"/>
    <property type="molecule type" value="Genomic_DNA"/>
</dbReference>
<comment type="subcellular location">
    <subcellularLocation>
        <location evidence="3">Cytoplasm</location>
    </subcellularLocation>
</comment>
<keyword evidence="2 3" id="KW-0694">RNA-binding</keyword>
<feature type="binding site" evidence="3">
    <location>
        <position position="157"/>
    </location>
    <ligand>
        <name>ATP</name>
        <dbReference type="ChEBI" id="CHEBI:30616"/>
    </ligand>
</feature>
<dbReference type="GO" id="GO:0006400">
    <property type="term" value="P:tRNA modification"/>
    <property type="evidence" value="ECO:0007669"/>
    <property type="project" value="UniProtKB-UniRule"/>
</dbReference>
<dbReference type="NCBIfam" id="NF010191">
    <property type="entry name" value="PRK13670.1"/>
    <property type="match status" value="1"/>
</dbReference>
<dbReference type="InterPro" id="IPR008513">
    <property type="entry name" value="tRNA(Met)_cyd_acetate_ligase"/>
</dbReference>
<dbReference type="Gene3D" id="3.40.50.620">
    <property type="entry name" value="HUPs"/>
    <property type="match status" value="1"/>
</dbReference>
<comment type="caution">
    <text evidence="3">Lacks conserved residue(s) required for the propagation of feature annotation.</text>
</comment>
<feature type="binding site" evidence="3">
    <location>
        <begin position="7"/>
        <end position="20"/>
    </location>
    <ligand>
        <name>ATP</name>
        <dbReference type="ChEBI" id="CHEBI:30616"/>
    </ligand>
</feature>
<reference evidence="4" key="1">
    <citation type="submission" date="2020-10" db="EMBL/GenBank/DDBJ databases">
        <authorList>
            <person name="Gilroy R."/>
        </authorList>
    </citation>
    <scope>NUCLEOTIDE SEQUENCE</scope>
    <source>
        <strain evidence="4">CHK165-10780</strain>
    </source>
</reference>
<gene>
    <name evidence="3" type="primary">tmcAL</name>
    <name evidence="4" type="ORF">IAC85_03000</name>
</gene>
<accession>A0A9D1CKD8</accession>
<comment type="catalytic activity">
    <reaction evidence="3">
        <text>cytidine(34) in elongator tRNA(Met) + acetate + ATP = N(4)-acetylcytidine(34) in elongator tRNA(Met) + AMP + diphosphate</text>
        <dbReference type="Rhea" id="RHEA:58144"/>
        <dbReference type="Rhea" id="RHEA-COMP:10693"/>
        <dbReference type="Rhea" id="RHEA-COMP:10694"/>
        <dbReference type="ChEBI" id="CHEBI:30089"/>
        <dbReference type="ChEBI" id="CHEBI:30616"/>
        <dbReference type="ChEBI" id="CHEBI:33019"/>
        <dbReference type="ChEBI" id="CHEBI:74900"/>
        <dbReference type="ChEBI" id="CHEBI:82748"/>
        <dbReference type="ChEBI" id="CHEBI:456215"/>
    </reaction>
</comment>
<keyword evidence="1 3" id="KW-0819">tRNA processing</keyword>
<proteinExistence type="inferred from homology"/>
<reference evidence="4" key="2">
    <citation type="journal article" date="2021" name="PeerJ">
        <title>Extensive microbial diversity within the chicken gut microbiome revealed by metagenomics and culture.</title>
        <authorList>
            <person name="Gilroy R."/>
            <person name="Ravi A."/>
            <person name="Getino M."/>
            <person name="Pursley I."/>
            <person name="Horton D.L."/>
            <person name="Alikhan N.F."/>
            <person name="Baker D."/>
            <person name="Gharbi K."/>
            <person name="Hall N."/>
            <person name="Watson M."/>
            <person name="Adriaenssens E.M."/>
            <person name="Foster-Nyarko E."/>
            <person name="Jarju S."/>
            <person name="Secka A."/>
            <person name="Antonio M."/>
            <person name="Oren A."/>
            <person name="Chaudhuri R.R."/>
            <person name="La Ragione R."/>
            <person name="Hildebrand F."/>
            <person name="Pallen M.J."/>
        </authorList>
    </citation>
    <scope>NUCLEOTIDE SEQUENCE</scope>
    <source>
        <strain evidence="4">CHK165-10780</strain>
    </source>
</reference>
<dbReference type="EC" id="6.3.4.-" evidence="3"/>
<dbReference type="NCBIfam" id="NF010192">
    <property type="entry name" value="PRK13671.1"/>
    <property type="match status" value="1"/>
</dbReference>
<evidence type="ECO:0000313" key="5">
    <source>
        <dbReference type="Proteomes" id="UP000886725"/>
    </source>
</evidence>
<keyword evidence="3" id="KW-0963">Cytoplasm</keyword>
<dbReference type="PANTHER" id="PTHR37825">
    <property type="entry name" value="TRNA(MET) CYTIDINE ACETATE LIGASE"/>
    <property type="match status" value="1"/>
</dbReference>
<dbReference type="HAMAP" id="MF_01539">
    <property type="entry name" value="TmcAL"/>
    <property type="match status" value="1"/>
</dbReference>
<name>A0A9D1CKD8_9FIRM</name>
<evidence type="ECO:0000256" key="3">
    <source>
        <dbReference type="HAMAP-Rule" id="MF_01539"/>
    </source>
</evidence>
<evidence type="ECO:0000256" key="2">
    <source>
        <dbReference type="ARBA" id="ARBA00022884"/>
    </source>
</evidence>
<organism evidence="4 5">
    <name type="scientific">Candidatus Faecenecus gallistercoris</name>
    <dbReference type="NCBI Taxonomy" id="2840793"/>
    <lineage>
        <taxon>Bacteria</taxon>
        <taxon>Bacillati</taxon>
        <taxon>Bacillota</taxon>
        <taxon>Bacillota incertae sedis</taxon>
        <taxon>Candidatus Faecenecus</taxon>
    </lineage>
</organism>
<dbReference type="InterPro" id="IPR004821">
    <property type="entry name" value="Cyt_trans-like"/>
</dbReference>
<dbReference type="SUPFAM" id="SSF52374">
    <property type="entry name" value="Nucleotidylyl transferase"/>
    <property type="match status" value="1"/>
</dbReference>
<comment type="function">
    <text evidence="3">Catalyzes the formation of N(4)-acetylcytidine (ac(4)C) at the wobble position of elongator tRNA(Met), using acetate and ATP as substrates. First activates an acetate ion to form acetyladenylate (Ac-AMP) and then transfers the acetyl group to tRNA to form ac(4)C34.</text>
</comment>
<feature type="binding site" evidence="3">
    <location>
        <position position="182"/>
    </location>
    <ligand>
        <name>ATP</name>
        <dbReference type="ChEBI" id="CHEBI:30616"/>
    </ligand>
</feature>
<protein>
    <recommendedName>
        <fullName evidence="3">tRNA(Met) cytidine acetate ligase</fullName>
        <ecNumber evidence="3">6.3.4.-</ecNumber>
    </recommendedName>
</protein>
<dbReference type="InterPro" id="IPR014729">
    <property type="entry name" value="Rossmann-like_a/b/a_fold"/>
</dbReference>
<comment type="similarity">
    <text evidence="3">Belongs to the TmcAL family.</text>
</comment>
<feature type="binding site" evidence="3">
    <location>
        <position position="101"/>
    </location>
    <ligand>
        <name>ATP</name>
        <dbReference type="ChEBI" id="CHEBI:30616"/>
    </ligand>
</feature>
<dbReference type="GO" id="GO:0016879">
    <property type="term" value="F:ligase activity, forming carbon-nitrogen bonds"/>
    <property type="evidence" value="ECO:0007669"/>
    <property type="project" value="UniProtKB-UniRule"/>
</dbReference>
<keyword evidence="3" id="KW-0820">tRNA-binding</keyword>
<dbReference type="GO" id="GO:0005737">
    <property type="term" value="C:cytoplasm"/>
    <property type="evidence" value="ECO:0007669"/>
    <property type="project" value="UniProtKB-SubCell"/>
</dbReference>